<dbReference type="Proteomes" id="UP001596099">
    <property type="component" value="Unassembled WGS sequence"/>
</dbReference>
<feature type="compositionally biased region" description="Basic residues" evidence="1">
    <location>
        <begin position="7"/>
        <end position="18"/>
    </location>
</feature>
<gene>
    <name evidence="2" type="ORF">ACFPYI_17100</name>
</gene>
<evidence type="ECO:0000313" key="3">
    <source>
        <dbReference type="Proteomes" id="UP001596099"/>
    </source>
</evidence>
<evidence type="ECO:0008006" key="4">
    <source>
        <dbReference type="Google" id="ProtNLM"/>
    </source>
</evidence>
<dbReference type="RefSeq" id="WP_247417131.1">
    <property type="nucleotide sequence ID" value="NZ_JALLGW010000001.1"/>
</dbReference>
<name>A0ABD5RS42_9EURY</name>
<protein>
    <recommendedName>
        <fullName evidence="4">DUF5786 domain-containing protein</fullName>
    </recommendedName>
</protein>
<feature type="region of interest" description="Disordered" evidence="1">
    <location>
        <begin position="1"/>
        <end position="61"/>
    </location>
</feature>
<comment type="caution">
    <text evidence="2">The sequence shown here is derived from an EMBL/GenBank/DDBJ whole genome shotgun (WGS) entry which is preliminary data.</text>
</comment>
<evidence type="ECO:0000256" key="1">
    <source>
        <dbReference type="SAM" id="MobiDB-lite"/>
    </source>
</evidence>
<keyword evidence="3" id="KW-1185">Reference proteome</keyword>
<feature type="compositionally biased region" description="Basic and acidic residues" evidence="1">
    <location>
        <begin position="19"/>
        <end position="31"/>
    </location>
</feature>
<sequence>MPDTKRGRERKGRGKRHQLREDLYDRERDALDSDEELDFDSLLGEDPESDSLLDDSVPSDD</sequence>
<dbReference type="EMBL" id="JBHSQH010000001">
    <property type="protein sequence ID" value="MFC5973054.1"/>
    <property type="molecule type" value="Genomic_DNA"/>
</dbReference>
<accession>A0ABD5RS42</accession>
<evidence type="ECO:0000313" key="2">
    <source>
        <dbReference type="EMBL" id="MFC5973054.1"/>
    </source>
</evidence>
<reference evidence="2 3" key="1">
    <citation type="journal article" date="2019" name="Int. J. Syst. Evol. Microbiol.">
        <title>The Global Catalogue of Microorganisms (GCM) 10K type strain sequencing project: providing services to taxonomists for standard genome sequencing and annotation.</title>
        <authorList>
            <consortium name="The Broad Institute Genomics Platform"/>
            <consortium name="The Broad Institute Genome Sequencing Center for Infectious Disease"/>
            <person name="Wu L."/>
            <person name="Ma J."/>
        </authorList>
    </citation>
    <scope>NUCLEOTIDE SEQUENCE [LARGE SCALE GENOMIC DNA]</scope>
    <source>
        <strain evidence="2 3">CGMCC 1.12543</strain>
    </source>
</reference>
<organism evidence="2 3">
    <name type="scientific">Halomarina salina</name>
    <dbReference type="NCBI Taxonomy" id="1872699"/>
    <lineage>
        <taxon>Archaea</taxon>
        <taxon>Methanobacteriati</taxon>
        <taxon>Methanobacteriota</taxon>
        <taxon>Stenosarchaea group</taxon>
        <taxon>Halobacteria</taxon>
        <taxon>Halobacteriales</taxon>
        <taxon>Natronomonadaceae</taxon>
        <taxon>Halomarina</taxon>
    </lineage>
</organism>
<feature type="compositionally biased region" description="Acidic residues" evidence="1">
    <location>
        <begin position="32"/>
        <end position="61"/>
    </location>
</feature>
<proteinExistence type="predicted"/>
<dbReference type="Pfam" id="PF26396">
    <property type="entry name" value="HacaP"/>
    <property type="match status" value="1"/>
</dbReference>
<dbReference type="InterPro" id="IPR058858">
    <property type="entry name" value="HacaP"/>
</dbReference>
<dbReference type="AlphaFoldDB" id="A0ABD5RS42"/>